<dbReference type="PATRIC" id="fig|187330.3.peg.373"/>
<dbReference type="EMBL" id="LHPH01000001">
    <property type="protein sequence ID" value="KPH65675.1"/>
    <property type="molecule type" value="Genomic_DNA"/>
</dbReference>
<accession>A0A0N1ENF1</accession>
<dbReference type="OrthoDB" id="6996126at2"/>
<evidence type="ECO:0000313" key="2">
    <source>
        <dbReference type="Proteomes" id="UP000037848"/>
    </source>
</evidence>
<dbReference type="RefSeq" id="WP_054203701.1">
    <property type="nucleotide sequence ID" value="NZ_LHPH01000001.1"/>
</dbReference>
<reference evidence="1 2" key="1">
    <citation type="submission" date="2015-08" db="EMBL/GenBank/DDBJ databases">
        <title>Draft Genome Sequence of Pseudoalteromonas porphyrae UCD-SED14.</title>
        <authorList>
            <person name="Coil D.A."/>
            <person name="Jospin G."/>
            <person name="Lee R.D."/>
            <person name="Eisen J.A."/>
        </authorList>
    </citation>
    <scope>NUCLEOTIDE SEQUENCE [LARGE SCALE GENOMIC DNA]</scope>
    <source>
        <strain evidence="1 2">UCD-SED14</strain>
    </source>
</reference>
<protein>
    <recommendedName>
        <fullName evidence="3">Fis family transcriptional regulator</fullName>
    </recommendedName>
</protein>
<evidence type="ECO:0008006" key="3">
    <source>
        <dbReference type="Google" id="ProtNLM"/>
    </source>
</evidence>
<organism evidence="1 2">
    <name type="scientific">Pseudoalteromonas porphyrae</name>
    <dbReference type="NCBI Taxonomy" id="187330"/>
    <lineage>
        <taxon>Bacteria</taxon>
        <taxon>Pseudomonadati</taxon>
        <taxon>Pseudomonadota</taxon>
        <taxon>Gammaproteobacteria</taxon>
        <taxon>Alteromonadales</taxon>
        <taxon>Pseudoalteromonadaceae</taxon>
        <taxon>Pseudoalteromonas</taxon>
    </lineage>
</organism>
<proteinExistence type="predicted"/>
<name>A0A0N1ENF1_9GAMM</name>
<evidence type="ECO:0000313" key="1">
    <source>
        <dbReference type="EMBL" id="KPH65675.1"/>
    </source>
</evidence>
<dbReference type="STRING" id="187330.AMS58_03810"/>
<comment type="caution">
    <text evidence="1">The sequence shown here is derived from an EMBL/GenBank/DDBJ whole genome shotgun (WGS) entry which is preliminary data.</text>
</comment>
<dbReference type="AlphaFoldDB" id="A0A0N1ENF1"/>
<gene>
    <name evidence="1" type="ORF">ADS77_01745</name>
</gene>
<dbReference type="Proteomes" id="UP000037848">
    <property type="component" value="Unassembled WGS sequence"/>
</dbReference>
<keyword evidence="2" id="KW-1185">Reference proteome</keyword>
<sequence>MTKTQKQFDKVLRVNLTRACEEIKDELSEFSWLTHEIDLSKPTTSLKLSCYFKDQLALEQATKNQDTQLVKNIISKKLASIDLTVKKFIFSADNI</sequence>